<reference evidence="1 2" key="1">
    <citation type="journal article" date="2020" name="Cell">
        <title>Large-Scale Comparative Analyses of Tick Genomes Elucidate Their Genetic Diversity and Vector Capacities.</title>
        <authorList>
            <consortium name="Tick Genome and Microbiome Consortium (TIGMIC)"/>
            <person name="Jia N."/>
            <person name="Wang J."/>
            <person name="Shi W."/>
            <person name="Du L."/>
            <person name="Sun Y."/>
            <person name="Zhan W."/>
            <person name="Jiang J.F."/>
            <person name="Wang Q."/>
            <person name="Zhang B."/>
            <person name="Ji P."/>
            <person name="Bell-Sakyi L."/>
            <person name="Cui X.M."/>
            <person name="Yuan T.T."/>
            <person name="Jiang B.G."/>
            <person name="Yang W.F."/>
            <person name="Lam T.T."/>
            <person name="Chang Q.C."/>
            <person name="Ding S.J."/>
            <person name="Wang X.J."/>
            <person name="Zhu J.G."/>
            <person name="Ruan X.D."/>
            <person name="Zhao L."/>
            <person name="Wei J.T."/>
            <person name="Ye R.Z."/>
            <person name="Que T.C."/>
            <person name="Du C.H."/>
            <person name="Zhou Y.H."/>
            <person name="Cheng J.X."/>
            <person name="Dai P.F."/>
            <person name="Guo W.B."/>
            <person name="Han X.H."/>
            <person name="Huang E.J."/>
            <person name="Li L.F."/>
            <person name="Wei W."/>
            <person name="Gao Y.C."/>
            <person name="Liu J.Z."/>
            <person name="Shao H.Z."/>
            <person name="Wang X."/>
            <person name="Wang C.C."/>
            <person name="Yang T.C."/>
            <person name="Huo Q.B."/>
            <person name="Li W."/>
            <person name="Chen H.Y."/>
            <person name="Chen S.E."/>
            <person name="Zhou L.G."/>
            <person name="Ni X.B."/>
            <person name="Tian J.H."/>
            <person name="Sheng Y."/>
            <person name="Liu T."/>
            <person name="Pan Y.S."/>
            <person name="Xia L.Y."/>
            <person name="Li J."/>
            <person name="Zhao F."/>
            <person name="Cao W.C."/>
        </authorList>
    </citation>
    <scope>NUCLEOTIDE SEQUENCE [LARGE SCALE GENOMIC DNA]</scope>
    <source>
        <strain evidence="1">Iper-2018</strain>
    </source>
</reference>
<proteinExistence type="predicted"/>
<name>A0AC60PZF5_IXOPE</name>
<comment type="caution">
    <text evidence="1">The sequence shown here is derived from an EMBL/GenBank/DDBJ whole genome shotgun (WGS) entry which is preliminary data.</text>
</comment>
<evidence type="ECO:0000313" key="2">
    <source>
        <dbReference type="Proteomes" id="UP000805193"/>
    </source>
</evidence>
<organism evidence="1 2">
    <name type="scientific">Ixodes persulcatus</name>
    <name type="common">Taiga tick</name>
    <dbReference type="NCBI Taxonomy" id="34615"/>
    <lineage>
        <taxon>Eukaryota</taxon>
        <taxon>Metazoa</taxon>
        <taxon>Ecdysozoa</taxon>
        <taxon>Arthropoda</taxon>
        <taxon>Chelicerata</taxon>
        <taxon>Arachnida</taxon>
        <taxon>Acari</taxon>
        <taxon>Parasitiformes</taxon>
        <taxon>Ixodida</taxon>
        <taxon>Ixodoidea</taxon>
        <taxon>Ixodidae</taxon>
        <taxon>Ixodinae</taxon>
        <taxon>Ixodes</taxon>
    </lineage>
</organism>
<gene>
    <name evidence="1" type="ORF">HPB47_026366</name>
</gene>
<protein>
    <submittedName>
        <fullName evidence="1">Uncharacterized protein</fullName>
    </submittedName>
</protein>
<accession>A0AC60PZF5</accession>
<evidence type="ECO:0000313" key="1">
    <source>
        <dbReference type="EMBL" id="KAG0426535.1"/>
    </source>
</evidence>
<sequence>MPSQEALVPSWFEDVEATLESYEVPREWWAGLVLLRLGSTIKLTGAFGEQVIAELAYVPLTAIEGVPLVSFNPSERGILCALTDRLVTGVDVLITLEDYDQLLKERVRCEVQENIEMRGEDVEEEESLDELECT</sequence>
<keyword evidence="2" id="KW-1185">Reference proteome</keyword>
<dbReference type="EMBL" id="JABSTQ010009709">
    <property type="protein sequence ID" value="KAG0426535.1"/>
    <property type="molecule type" value="Genomic_DNA"/>
</dbReference>
<dbReference type="Proteomes" id="UP000805193">
    <property type="component" value="Unassembled WGS sequence"/>
</dbReference>